<proteinExistence type="predicted"/>
<dbReference type="AlphaFoldDB" id="A0A8J6ZU51"/>
<organism evidence="1 2">
    <name type="scientific">Desmonostoc muscorum LEGE 12446</name>
    <dbReference type="NCBI Taxonomy" id="1828758"/>
    <lineage>
        <taxon>Bacteria</taxon>
        <taxon>Bacillati</taxon>
        <taxon>Cyanobacteriota</taxon>
        <taxon>Cyanophyceae</taxon>
        <taxon>Nostocales</taxon>
        <taxon>Nostocaceae</taxon>
        <taxon>Desmonostoc</taxon>
    </lineage>
</organism>
<gene>
    <name evidence="1" type="ORF">IQ276_03585</name>
</gene>
<name>A0A8J6ZU51_DESMC</name>
<comment type="caution">
    <text evidence="1">The sequence shown here is derived from an EMBL/GenBank/DDBJ whole genome shotgun (WGS) entry which is preliminary data.</text>
</comment>
<dbReference type="Proteomes" id="UP000622533">
    <property type="component" value="Unassembled WGS sequence"/>
</dbReference>
<accession>A0A8J6ZU51</accession>
<reference evidence="1" key="1">
    <citation type="submission" date="2020-10" db="EMBL/GenBank/DDBJ databases">
        <authorList>
            <person name="Castelo-Branco R."/>
            <person name="Eusebio N."/>
            <person name="Adriana R."/>
            <person name="Vieira A."/>
            <person name="Brugerolle De Fraissinette N."/>
            <person name="Rezende De Castro R."/>
            <person name="Schneider M.P."/>
            <person name="Vasconcelos V."/>
            <person name="Leao P.N."/>
        </authorList>
    </citation>
    <scope>NUCLEOTIDE SEQUENCE</scope>
    <source>
        <strain evidence="1">LEGE 12446</strain>
    </source>
</reference>
<dbReference type="EMBL" id="JADEXS010000028">
    <property type="protein sequence ID" value="MBE9021574.1"/>
    <property type="molecule type" value="Genomic_DNA"/>
</dbReference>
<evidence type="ECO:0000313" key="2">
    <source>
        <dbReference type="Proteomes" id="UP000622533"/>
    </source>
</evidence>
<sequence>MRFRILGKGETQRQAVSELLALPENNLLRENALKLITNWRIVLVQQQNLTDKDQMINKHSRIENPELESN</sequence>
<protein>
    <submittedName>
        <fullName evidence="1">Uncharacterized protein</fullName>
    </submittedName>
</protein>
<dbReference type="RefSeq" id="WP_193913721.1">
    <property type="nucleotide sequence ID" value="NZ_JADEXS020000001.1"/>
</dbReference>
<keyword evidence="2" id="KW-1185">Reference proteome</keyword>
<evidence type="ECO:0000313" key="1">
    <source>
        <dbReference type="EMBL" id="MBE9021574.1"/>
    </source>
</evidence>